<protein>
    <recommendedName>
        <fullName evidence="3">Glycosyltransferase subfamily 4-like N-terminal domain-containing protein</fullName>
    </recommendedName>
</protein>
<comment type="caution">
    <text evidence="4">The sequence shown here is derived from an EMBL/GenBank/DDBJ whole genome shotgun (WGS) entry which is preliminary data.</text>
</comment>
<dbReference type="Pfam" id="PF13692">
    <property type="entry name" value="Glyco_trans_1_4"/>
    <property type="match status" value="1"/>
</dbReference>
<feature type="domain" description="Glycosyltransferase subfamily 4-like N-terminal" evidence="3">
    <location>
        <begin position="27"/>
        <end position="172"/>
    </location>
</feature>
<dbReference type="Proteomes" id="UP000638848">
    <property type="component" value="Unassembled WGS sequence"/>
</dbReference>
<gene>
    <name evidence="4" type="ORF">GCM10011374_25040</name>
</gene>
<dbReference type="PANTHER" id="PTHR12526:SF510">
    <property type="entry name" value="D-INOSITOL 3-PHOSPHATE GLYCOSYLTRANSFERASE"/>
    <property type="match status" value="1"/>
</dbReference>
<evidence type="ECO:0000313" key="4">
    <source>
        <dbReference type="EMBL" id="GGG61082.1"/>
    </source>
</evidence>
<proteinExistence type="predicted"/>
<keyword evidence="1" id="KW-0328">Glycosyltransferase</keyword>
<keyword evidence="5" id="KW-1185">Reference proteome</keyword>
<dbReference type="Gene3D" id="3.40.50.2000">
    <property type="entry name" value="Glycogen Phosphorylase B"/>
    <property type="match status" value="2"/>
</dbReference>
<dbReference type="PANTHER" id="PTHR12526">
    <property type="entry name" value="GLYCOSYLTRANSFERASE"/>
    <property type="match status" value="1"/>
</dbReference>
<dbReference type="EMBL" id="BMEQ01000013">
    <property type="protein sequence ID" value="GGG61082.1"/>
    <property type="molecule type" value="Genomic_DNA"/>
</dbReference>
<evidence type="ECO:0000256" key="1">
    <source>
        <dbReference type="ARBA" id="ARBA00022676"/>
    </source>
</evidence>
<evidence type="ECO:0000259" key="3">
    <source>
        <dbReference type="Pfam" id="PF13439"/>
    </source>
</evidence>
<sequence length="375" mass="40991">MRVLVVTTWYPSAERPEETPFVPRHVRAIARHHDVRVLHVRLLRTGPVLEEQRDGIPVVRLPFHPLRPATVARAYAAIGRHLAGADVLHTMPFSAALVCLPFAGRRPWVHTEHWNGVLTPEQNGALWQRFAWLRRILRVPDRVTGVSSMMCDVLRRFAPPAKVERIGNVVDHAPGVVPPPRGDTLQIVAVGALRALKDPLLAVDTVAWLAEAGHDVRLTWCGTGELAEDVRRRAQERGVADRVVLTGTLGAEGVQELLAASDVFLLPSRSETFCVAAAEALAAGRPVVMGAVGGQRDFVHPANGRLVEERTPAAFGRAVLDVVGGPGMQDPEEMAAAIRSRYGAEEVAEEFDRLYRSVVSGRRGAPALTRRPSSR</sequence>
<name>A0A917GYY2_9MICC</name>
<reference evidence="4" key="1">
    <citation type="journal article" date="2014" name="Int. J. Syst. Evol. Microbiol.">
        <title>Complete genome sequence of Corynebacterium casei LMG S-19264T (=DSM 44701T), isolated from a smear-ripened cheese.</title>
        <authorList>
            <consortium name="US DOE Joint Genome Institute (JGI-PGF)"/>
            <person name="Walter F."/>
            <person name="Albersmeier A."/>
            <person name="Kalinowski J."/>
            <person name="Ruckert C."/>
        </authorList>
    </citation>
    <scope>NUCLEOTIDE SEQUENCE</scope>
    <source>
        <strain evidence="4">CGMCC 1.12187</strain>
    </source>
</reference>
<keyword evidence="2" id="KW-0808">Transferase</keyword>
<accession>A0A917GYY2</accession>
<evidence type="ECO:0000256" key="2">
    <source>
        <dbReference type="ARBA" id="ARBA00022679"/>
    </source>
</evidence>
<organism evidence="4 5">
    <name type="scientific">Kocuria dechangensis</name>
    <dbReference type="NCBI Taxonomy" id="1176249"/>
    <lineage>
        <taxon>Bacteria</taxon>
        <taxon>Bacillati</taxon>
        <taxon>Actinomycetota</taxon>
        <taxon>Actinomycetes</taxon>
        <taxon>Micrococcales</taxon>
        <taxon>Micrococcaceae</taxon>
        <taxon>Kocuria</taxon>
    </lineage>
</organism>
<dbReference type="InterPro" id="IPR028098">
    <property type="entry name" value="Glyco_trans_4-like_N"/>
</dbReference>
<dbReference type="SUPFAM" id="SSF53756">
    <property type="entry name" value="UDP-Glycosyltransferase/glycogen phosphorylase"/>
    <property type="match status" value="1"/>
</dbReference>
<dbReference type="Pfam" id="PF13439">
    <property type="entry name" value="Glyco_transf_4"/>
    <property type="match status" value="1"/>
</dbReference>
<reference evidence="4" key="2">
    <citation type="submission" date="2020-09" db="EMBL/GenBank/DDBJ databases">
        <authorList>
            <person name="Sun Q."/>
            <person name="Zhou Y."/>
        </authorList>
    </citation>
    <scope>NUCLEOTIDE SEQUENCE</scope>
    <source>
        <strain evidence="4">CGMCC 1.12187</strain>
    </source>
</reference>
<dbReference type="GO" id="GO:0016757">
    <property type="term" value="F:glycosyltransferase activity"/>
    <property type="evidence" value="ECO:0007669"/>
    <property type="project" value="UniProtKB-KW"/>
</dbReference>
<evidence type="ECO:0000313" key="5">
    <source>
        <dbReference type="Proteomes" id="UP000638848"/>
    </source>
</evidence>
<dbReference type="AlphaFoldDB" id="A0A917GYY2"/>